<evidence type="ECO:0000256" key="9">
    <source>
        <dbReference type="ARBA" id="ARBA00022840"/>
    </source>
</evidence>
<evidence type="ECO:0000256" key="2">
    <source>
        <dbReference type="ARBA" id="ARBA00004370"/>
    </source>
</evidence>
<dbReference type="PANTHER" id="PTHR43047">
    <property type="entry name" value="TWO-COMPONENT HISTIDINE PROTEIN KINASE"/>
    <property type="match status" value="1"/>
</dbReference>
<evidence type="ECO:0000256" key="3">
    <source>
        <dbReference type="ARBA" id="ARBA00006402"/>
    </source>
</evidence>
<dbReference type="InterPro" id="IPR003661">
    <property type="entry name" value="HisK_dim/P_dom"/>
</dbReference>
<evidence type="ECO:0000256" key="15">
    <source>
        <dbReference type="SAM" id="Coils"/>
    </source>
</evidence>
<feature type="region of interest" description="Disordered" evidence="16">
    <location>
        <begin position="619"/>
        <end position="644"/>
    </location>
</feature>
<dbReference type="InterPro" id="IPR007890">
    <property type="entry name" value="CHASE2"/>
</dbReference>
<dbReference type="InterPro" id="IPR005467">
    <property type="entry name" value="His_kinase_dom"/>
</dbReference>
<dbReference type="Proteomes" id="UP000326678">
    <property type="component" value="Chromosome Gxm2"/>
</dbReference>
<evidence type="ECO:0000256" key="17">
    <source>
        <dbReference type="SAM" id="Phobius"/>
    </source>
</evidence>
<sequence length="974" mass="107432">MWRKFQAFIQGSRSVLIISPTIALTFIVGQSLGLFNLPEWKLRDEWIRQRCLPASRFSSRGFANASTQNTIADKIVIVTIDEQDIQSVGKWPIPDWSLAQLLEKIQAQQPRAIGLDLYRDLPEGNGYDQLVKVFRNSANLIGVEKITGEHVNPPPELKKLDRVGLADLVLDADRHVRRALLTAVDAKEEGKIKAGLATLVALKYLEAEKITLESVEEKQQKFRLGNQIYLPLQNQEAGYSDTDVGGYQILLNWYGTDGAFRTVAMRDVLAGKIPANLMRDRMVFIGSIAASTNDFFSTPFSSSFISDKKPTPGVVIHANIAHQLVEGAKTGKANLHGVSGMAVLLWITLWSFIGSGGSWYLASACTRRQIPGGKILWATVGISGAFMGGGYGMFLHGVLIPVTPTLAAFISSVIATTNAYKQQKLEEANRQLEIANSQLLDYSKTLEFKVEERTHQLLEAKQAADAANQAKSEFLANMSHELRTPLNGILGFAQVLEASPNMTKKNLEGVSVIYQCGTHLLMLINDILDLSKIEARKLELVATNVHLPTFLHGVTEICSIRANQKGIAFSILMGDRLPLVIQVDEKRLRQVLINLLGNAIKFTDNGSITLKVDVLETGDKENNQSPIPNTSASLRDATRTLSTSPQSPITKIRFQIEDTGIGMSPDQLEKIFLAFEQVGEAGRKSEGTGLGLAISQRIAALMGSQIQVQSHQGEGSLFWLDLTVPVPVSHDWHPVSIASTHQKIVGIRGTAPQILIVDDDRNHRSMLTSLLQEIGCRTLEAIDGKHGLQMVTEHQPDVIVLDLAMPNMDGFELMLHLQENLQTRIIPIIVSSASVFEENRQQSLQAGATAFLPKPLQIDELFNALHSAFEAAAKRSPLQFDWIYSQSKPQHLSVKNEQIDNSELILPSQDILQQLYHLAMMGDIPAIEGIIGELIKKDSQLTLFATELSKLTANFQTAKIRKFLKSFVATESHP</sequence>
<proteinExistence type="inferred from homology"/>
<keyword evidence="6" id="KW-0808">Transferase</keyword>
<keyword evidence="12" id="KW-0131">Cell cycle</keyword>
<keyword evidence="9" id="KW-0067">ATP-binding</keyword>
<dbReference type="InterPro" id="IPR036097">
    <property type="entry name" value="HisK_dim/P_sf"/>
</dbReference>
<feature type="modified residue" description="4-aspartylphosphate" evidence="14">
    <location>
        <position position="802"/>
    </location>
</feature>
<dbReference type="AlphaFoldDB" id="A0A5P8WF97"/>
<feature type="transmembrane region" description="Helical" evidence="17">
    <location>
        <begin position="343"/>
        <end position="363"/>
    </location>
</feature>
<dbReference type="FunFam" id="3.30.565.10:FF:000010">
    <property type="entry name" value="Sensor histidine kinase RcsC"/>
    <property type="match status" value="1"/>
</dbReference>
<dbReference type="KEGG" id="nsh:GXM_08013"/>
<organism evidence="20 21">
    <name type="scientific">Nostoc sphaeroides CCNUC1</name>
    <dbReference type="NCBI Taxonomy" id="2653204"/>
    <lineage>
        <taxon>Bacteria</taxon>
        <taxon>Bacillati</taxon>
        <taxon>Cyanobacteriota</taxon>
        <taxon>Cyanophyceae</taxon>
        <taxon>Nostocales</taxon>
        <taxon>Nostocaceae</taxon>
        <taxon>Nostoc</taxon>
    </lineage>
</organism>
<dbReference type="FunFam" id="1.10.287.130:FF:000038">
    <property type="entry name" value="Sensory transduction histidine kinase"/>
    <property type="match status" value="1"/>
</dbReference>
<evidence type="ECO:0000259" key="18">
    <source>
        <dbReference type="PROSITE" id="PS50109"/>
    </source>
</evidence>
<evidence type="ECO:0000256" key="16">
    <source>
        <dbReference type="SAM" id="MobiDB-lite"/>
    </source>
</evidence>
<evidence type="ECO:0000256" key="11">
    <source>
        <dbReference type="ARBA" id="ARBA00023136"/>
    </source>
</evidence>
<dbReference type="SMART" id="SM00448">
    <property type="entry name" value="REC"/>
    <property type="match status" value="1"/>
</dbReference>
<evidence type="ECO:0000313" key="20">
    <source>
        <dbReference type="EMBL" id="QFS50519.1"/>
    </source>
</evidence>
<evidence type="ECO:0000256" key="14">
    <source>
        <dbReference type="PROSITE-ProRule" id="PRU00169"/>
    </source>
</evidence>
<dbReference type="SUPFAM" id="SSF55874">
    <property type="entry name" value="ATPase domain of HSP90 chaperone/DNA topoisomerase II/histidine kinase"/>
    <property type="match status" value="1"/>
</dbReference>
<reference evidence="20 21" key="1">
    <citation type="submission" date="2019-10" db="EMBL/GenBank/DDBJ databases">
        <title>Genomic and transcriptomic insights into the perfect genentic adaptation of a filamentous nitrogen-fixing cyanobacterium to rice fields.</title>
        <authorList>
            <person name="Chen Z."/>
        </authorList>
    </citation>
    <scope>NUCLEOTIDE SEQUENCE [LARGE SCALE GENOMIC DNA]</scope>
    <source>
        <strain evidence="20">CCNUC1</strain>
    </source>
</reference>
<dbReference type="EC" id="2.7.13.3" evidence="4"/>
<comment type="similarity">
    <text evidence="3">In the N-terminal section; belongs to the phytochrome family.</text>
</comment>
<comment type="subcellular location">
    <subcellularLocation>
        <location evidence="2">Membrane</location>
    </subcellularLocation>
</comment>
<gene>
    <name evidence="20" type="ORF">GXM_08013</name>
</gene>
<comment type="catalytic activity">
    <reaction evidence="1">
        <text>ATP + protein L-histidine = ADP + protein N-phospho-L-histidine.</text>
        <dbReference type="EC" id="2.7.13.3"/>
    </reaction>
</comment>
<dbReference type="Pfam" id="PF00512">
    <property type="entry name" value="HisKA"/>
    <property type="match status" value="1"/>
</dbReference>
<keyword evidence="11 17" id="KW-0472">Membrane</keyword>
<evidence type="ECO:0000313" key="21">
    <source>
        <dbReference type="Proteomes" id="UP000326678"/>
    </source>
</evidence>
<dbReference type="InterPro" id="IPR011006">
    <property type="entry name" value="CheY-like_superfamily"/>
</dbReference>
<dbReference type="CDD" id="cd16922">
    <property type="entry name" value="HATPase_EvgS-ArcB-TorS-like"/>
    <property type="match status" value="1"/>
</dbReference>
<dbReference type="GO" id="GO:0005524">
    <property type="term" value="F:ATP binding"/>
    <property type="evidence" value="ECO:0007669"/>
    <property type="project" value="UniProtKB-KW"/>
</dbReference>
<evidence type="ECO:0000256" key="13">
    <source>
        <dbReference type="ARBA" id="ARBA00074306"/>
    </source>
</evidence>
<evidence type="ECO:0000256" key="10">
    <source>
        <dbReference type="ARBA" id="ARBA00023012"/>
    </source>
</evidence>
<dbReference type="InterPro" id="IPR003594">
    <property type="entry name" value="HATPase_dom"/>
</dbReference>
<evidence type="ECO:0000256" key="1">
    <source>
        <dbReference type="ARBA" id="ARBA00000085"/>
    </source>
</evidence>
<dbReference type="CDD" id="cd00082">
    <property type="entry name" value="HisKA"/>
    <property type="match status" value="1"/>
</dbReference>
<accession>A0A5P8WF97</accession>
<keyword evidence="17" id="KW-1133">Transmembrane helix</keyword>
<dbReference type="SMART" id="SM00387">
    <property type="entry name" value="HATPase_c"/>
    <property type="match status" value="1"/>
</dbReference>
<feature type="domain" description="Response regulatory" evidence="19">
    <location>
        <begin position="753"/>
        <end position="869"/>
    </location>
</feature>
<dbReference type="InterPro" id="IPR036890">
    <property type="entry name" value="HATPase_C_sf"/>
</dbReference>
<dbReference type="Gene3D" id="3.30.565.10">
    <property type="entry name" value="Histidine kinase-like ATPase, C-terminal domain"/>
    <property type="match status" value="1"/>
</dbReference>
<dbReference type="Pfam" id="PF05226">
    <property type="entry name" value="CHASE2"/>
    <property type="match status" value="1"/>
</dbReference>
<evidence type="ECO:0000256" key="8">
    <source>
        <dbReference type="ARBA" id="ARBA00022777"/>
    </source>
</evidence>
<evidence type="ECO:0000259" key="19">
    <source>
        <dbReference type="PROSITE" id="PS50110"/>
    </source>
</evidence>
<dbReference type="RefSeq" id="WP_152591484.1">
    <property type="nucleotide sequence ID" value="NZ_CP045227.1"/>
</dbReference>
<name>A0A5P8WF97_9NOSO</name>
<keyword evidence="21" id="KW-1185">Reference proteome</keyword>
<evidence type="ECO:0000256" key="4">
    <source>
        <dbReference type="ARBA" id="ARBA00012438"/>
    </source>
</evidence>
<evidence type="ECO:0000256" key="7">
    <source>
        <dbReference type="ARBA" id="ARBA00022741"/>
    </source>
</evidence>
<protein>
    <recommendedName>
        <fullName evidence="13">Circadian input-output histidine kinase CikA</fullName>
        <ecNumber evidence="4">2.7.13.3</ecNumber>
    </recommendedName>
</protein>
<keyword evidence="8" id="KW-0418">Kinase</keyword>
<keyword evidence="7" id="KW-0547">Nucleotide-binding</keyword>
<keyword evidence="17" id="KW-0812">Transmembrane</keyword>
<feature type="compositionally biased region" description="Polar residues" evidence="16">
    <location>
        <begin position="623"/>
        <end position="644"/>
    </location>
</feature>
<dbReference type="PRINTS" id="PR00344">
    <property type="entry name" value="BCTRLSENSOR"/>
</dbReference>
<dbReference type="Pfam" id="PF02518">
    <property type="entry name" value="HATPase_c"/>
    <property type="match status" value="1"/>
</dbReference>
<feature type="transmembrane region" description="Helical" evidence="17">
    <location>
        <begin position="375"/>
        <end position="394"/>
    </location>
</feature>
<dbReference type="GO" id="GO:0016020">
    <property type="term" value="C:membrane"/>
    <property type="evidence" value="ECO:0007669"/>
    <property type="project" value="UniProtKB-SubCell"/>
</dbReference>
<dbReference type="Gene3D" id="1.10.287.130">
    <property type="match status" value="1"/>
</dbReference>
<evidence type="ECO:0000256" key="6">
    <source>
        <dbReference type="ARBA" id="ARBA00022679"/>
    </source>
</evidence>
<dbReference type="InterPro" id="IPR004358">
    <property type="entry name" value="Sig_transdc_His_kin-like_C"/>
</dbReference>
<dbReference type="EMBL" id="CP045227">
    <property type="protein sequence ID" value="QFS50519.1"/>
    <property type="molecule type" value="Genomic_DNA"/>
</dbReference>
<dbReference type="PROSITE" id="PS50109">
    <property type="entry name" value="HIS_KIN"/>
    <property type="match status" value="1"/>
</dbReference>
<keyword evidence="15" id="KW-0175">Coiled coil</keyword>
<feature type="coiled-coil region" evidence="15">
    <location>
        <begin position="418"/>
        <end position="445"/>
    </location>
</feature>
<evidence type="ECO:0000256" key="5">
    <source>
        <dbReference type="ARBA" id="ARBA00022553"/>
    </source>
</evidence>
<dbReference type="InterPro" id="IPR001789">
    <property type="entry name" value="Sig_transdc_resp-reg_receiver"/>
</dbReference>
<dbReference type="Pfam" id="PF00072">
    <property type="entry name" value="Response_reg"/>
    <property type="match status" value="1"/>
</dbReference>
<feature type="transmembrane region" description="Helical" evidence="17">
    <location>
        <begin position="12"/>
        <end position="35"/>
    </location>
</feature>
<evidence type="ECO:0000256" key="12">
    <source>
        <dbReference type="ARBA" id="ARBA00023306"/>
    </source>
</evidence>
<dbReference type="Gene3D" id="3.40.50.2300">
    <property type="match status" value="1"/>
</dbReference>
<dbReference type="SMART" id="SM01080">
    <property type="entry name" value="CHASE2"/>
    <property type="match status" value="1"/>
</dbReference>
<dbReference type="GO" id="GO:0000155">
    <property type="term" value="F:phosphorelay sensor kinase activity"/>
    <property type="evidence" value="ECO:0007669"/>
    <property type="project" value="InterPro"/>
</dbReference>
<keyword evidence="5 14" id="KW-0597">Phosphoprotein</keyword>
<keyword evidence="10" id="KW-0902">Two-component regulatory system</keyword>
<dbReference type="SUPFAM" id="SSF52172">
    <property type="entry name" value="CheY-like"/>
    <property type="match status" value="1"/>
</dbReference>
<feature type="domain" description="Histidine kinase" evidence="18">
    <location>
        <begin position="477"/>
        <end position="726"/>
    </location>
</feature>
<dbReference type="SUPFAM" id="SSF47384">
    <property type="entry name" value="Homodimeric domain of signal transducing histidine kinase"/>
    <property type="match status" value="1"/>
</dbReference>
<dbReference type="PROSITE" id="PS50110">
    <property type="entry name" value="RESPONSE_REGULATORY"/>
    <property type="match status" value="1"/>
</dbReference>
<dbReference type="SMART" id="SM00388">
    <property type="entry name" value="HisKA"/>
    <property type="match status" value="1"/>
</dbReference>